<protein>
    <submittedName>
        <fullName evidence="1">Uncharacterized protein</fullName>
    </submittedName>
</protein>
<evidence type="ECO:0000313" key="1">
    <source>
        <dbReference type="EMBL" id="MBD1388979.1"/>
    </source>
</evidence>
<dbReference type="Proteomes" id="UP000638014">
    <property type="component" value="Unassembled WGS sequence"/>
</dbReference>
<sequence>MSEVQALLRVKDSLGSDQQSLNDIWLSHPSVWQSLGWQQAQLKLWLACQKGILVSEDSQNTYFSLEDSASKQAPDLSEEIYQVVQSHGKPLPIAQLKNKLPASLMATEPMLKEAINKHEGLVMMGPMVKEKN</sequence>
<evidence type="ECO:0000313" key="2">
    <source>
        <dbReference type="Proteomes" id="UP000638014"/>
    </source>
</evidence>
<organism evidence="1 2">
    <name type="scientific">Neiella litorisoli</name>
    <dbReference type="NCBI Taxonomy" id="2771431"/>
    <lineage>
        <taxon>Bacteria</taxon>
        <taxon>Pseudomonadati</taxon>
        <taxon>Pseudomonadota</taxon>
        <taxon>Gammaproteobacteria</taxon>
        <taxon>Alteromonadales</taxon>
        <taxon>Echinimonadaceae</taxon>
        <taxon>Neiella</taxon>
    </lineage>
</organism>
<dbReference type="EMBL" id="JACXAF010000006">
    <property type="protein sequence ID" value="MBD1388979.1"/>
    <property type="molecule type" value="Genomic_DNA"/>
</dbReference>
<gene>
    <name evidence="1" type="ORF">IC617_06015</name>
</gene>
<accession>A0A8J6UE04</accession>
<dbReference type="RefSeq" id="WP_191144084.1">
    <property type="nucleotide sequence ID" value="NZ_JACXAF010000006.1"/>
</dbReference>
<keyword evidence="2" id="KW-1185">Reference proteome</keyword>
<name>A0A8J6UE04_9GAMM</name>
<dbReference type="AlphaFoldDB" id="A0A8J6UE04"/>
<comment type="caution">
    <text evidence="1">The sequence shown here is derived from an EMBL/GenBank/DDBJ whole genome shotgun (WGS) entry which is preliminary data.</text>
</comment>
<proteinExistence type="predicted"/>
<reference evidence="1" key="1">
    <citation type="submission" date="2020-09" db="EMBL/GenBank/DDBJ databases">
        <title>A novel bacterium of genus Neiella, isolated from South China Sea.</title>
        <authorList>
            <person name="Huang H."/>
            <person name="Mo K."/>
            <person name="Hu Y."/>
        </authorList>
    </citation>
    <scope>NUCLEOTIDE SEQUENCE</scope>
    <source>
        <strain evidence="1">HB171785</strain>
    </source>
</reference>